<proteinExistence type="inferred from homology"/>
<dbReference type="InterPro" id="IPR045051">
    <property type="entry name" value="SBT"/>
</dbReference>
<evidence type="ECO:0000256" key="3">
    <source>
        <dbReference type="ARBA" id="ARBA00022525"/>
    </source>
</evidence>
<dbReference type="Gene3D" id="3.50.30.30">
    <property type="match status" value="1"/>
</dbReference>
<evidence type="ECO:0000256" key="8">
    <source>
        <dbReference type="PIRSR" id="PIRSR615500-1"/>
    </source>
</evidence>
<dbReference type="InterPro" id="IPR015500">
    <property type="entry name" value="Peptidase_S8_subtilisin-rel"/>
</dbReference>
<evidence type="ECO:0008006" key="15">
    <source>
        <dbReference type="Google" id="ProtNLM"/>
    </source>
</evidence>
<evidence type="ECO:0000256" key="1">
    <source>
        <dbReference type="ARBA" id="ARBA00004613"/>
    </source>
</evidence>
<keyword evidence="6 9" id="KW-0378">Hydrolase</keyword>
<evidence type="ECO:0000259" key="11">
    <source>
        <dbReference type="Pfam" id="PF05922"/>
    </source>
</evidence>
<comment type="similarity">
    <text evidence="2 9">Belongs to the peptidase S8 family.</text>
</comment>
<dbReference type="Gene3D" id="3.30.70.80">
    <property type="entry name" value="Peptidase S8 propeptide/proteinase inhibitor I9"/>
    <property type="match status" value="1"/>
</dbReference>
<dbReference type="InterPro" id="IPR022398">
    <property type="entry name" value="Peptidase_S8_His-AS"/>
</dbReference>
<dbReference type="GO" id="GO:0004252">
    <property type="term" value="F:serine-type endopeptidase activity"/>
    <property type="evidence" value="ECO:0007669"/>
    <property type="project" value="UniProtKB-UniRule"/>
</dbReference>
<keyword evidence="7 9" id="KW-0720">Serine protease</keyword>
<dbReference type="InterPro" id="IPR010259">
    <property type="entry name" value="S8pro/Inhibitor_I9"/>
</dbReference>
<dbReference type="Pfam" id="PF05922">
    <property type="entry name" value="Inhibitor_I9"/>
    <property type="match status" value="1"/>
</dbReference>
<dbReference type="AlphaFoldDB" id="A0AAN9JKV6"/>
<accession>A0AAN9JKV6</accession>
<feature type="active site" description="Charge relay system" evidence="8 9">
    <location>
        <position position="213"/>
    </location>
</feature>
<evidence type="ECO:0000256" key="5">
    <source>
        <dbReference type="ARBA" id="ARBA00022729"/>
    </source>
</evidence>
<dbReference type="Gene3D" id="2.60.40.2310">
    <property type="match status" value="1"/>
</dbReference>
<dbReference type="PRINTS" id="PR00723">
    <property type="entry name" value="SUBTILISIN"/>
</dbReference>
<feature type="domain" description="Peptidase S8/S53" evidence="10">
    <location>
        <begin position="206"/>
        <end position="659"/>
    </location>
</feature>
<evidence type="ECO:0000256" key="2">
    <source>
        <dbReference type="ARBA" id="ARBA00011073"/>
    </source>
</evidence>
<keyword evidence="4 9" id="KW-0645">Protease</keyword>
<dbReference type="Pfam" id="PF00082">
    <property type="entry name" value="Peptidase_S8"/>
    <property type="match status" value="1"/>
</dbReference>
<organism evidence="13 14">
    <name type="scientific">Clitoria ternatea</name>
    <name type="common">Butterfly pea</name>
    <dbReference type="NCBI Taxonomy" id="43366"/>
    <lineage>
        <taxon>Eukaryota</taxon>
        <taxon>Viridiplantae</taxon>
        <taxon>Streptophyta</taxon>
        <taxon>Embryophyta</taxon>
        <taxon>Tracheophyta</taxon>
        <taxon>Spermatophyta</taxon>
        <taxon>Magnoliopsida</taxon>
        <taxon>eudicotyledons</taxon>
        <taxon>Gunneridae</taxon>
        <taxon>Pentapetalae</taxon>
        <taxon>rosids</taxon>
        <taxon>fabids</taxon>
        <taxon>Fabales</taxon>
        <taxon>Fabaceae</taxon>
        <taxon>Papilionoideae</taxon>
        <taxon>50 kb inversion clade</taxon>
        <taxon>NPAAA clade</taxon>
        <taxon>indigoferoid/millettioid clade</taxon>
        <taxon>Phaseoleae</taxon>
        <taxon>Clitoria</taxon>
    </lineage>
</organism>
<comment type="subcellular location">
    <subcellularLocation>
        <location evidence="1">Secreted</location>
    </subcellularLocation>
</comment>
<dbReference type="PROSITE" id="PS00138">
    <property type="entry name" value="SUBTILASE_SER"/>
    <property type="match status" value="1"/>
</dbReference>
<evidence type="ECO:0000256" key="4">
    <source>
        <dbReference type="ARBA" id="ARBA00022670"/>
    </source>
</evidence>
<dbReference type="InterPro" id="IPR041469">
    <property type="entry name" value="Subtilisin-like_FN3"/>
</dbReference>
<dbReference type="InterPro" id="IPR034197">
    <property type="entry name" value="Peptidases_S8_3"/>
</dbReference>
<sequence length="819" mass="88878">MAHYHGSHHILYRGGYDGENHQRLPLHRIYTSRLRPAPTKLTFAPRICSNRTTSSSCLLLILCLSRFIQTLTSILLLMPPFFEYRDPKMYIVYMGSYPKDLESTKLPHTNNTDITGITALRIKTKLHTDMLQAVLGSELASEALLHSYQSFNGFVVNITEKEAAKLRGLDGVVSVIPNTVEKPQTTISWDFLGFPINVIRSETESDLVVGVLDTGAWPEHPSFDGSQFDPIPIGWRGSCLDPTFPCNNKLIGAKYFRASGEFGVHDSVSPRDTNGHGTHCASTAVGNVVGPTSLFGYGSGTARGGVPLARLAVYKVCWEVGCDTADILAGYDTAIADGVHILSVSVGPSSLQSFPNAYFEDVHAIGSFHAMQRGMLTSKAAGNLGSQPKTIPNTAPWLLTVAASTTPRTFTTEVRLGDGNRYQGVSVNTFDLGNTMYPLIYGGDIPNWREGWTPEQSKHCYENSLDEDLARGKIVLCDDYLGPQVGFVSGAVGAIFRSSGSLVVADVFALPAVHVNNQDGNQIYSYLKSTSNPTATILRSLEGIDSNAPYVAPFSSRGPNRITPDLLQPDITAPGVHILAAWPKDEAPLSGVWGDDRESYFNIMSGTSQACPHVTAVATYLKSFNPDWSPAAIKSAIMTTANPLRAAHAPSGDAEFGYGAGQLSPIQALNPGLVYDADQNDYVQFLCGQGYDTATLRIITGDDSTCTQENSGLVWDLNLPTFTYSTTLSTTFNVLFHRSVTIVGPDTYPSSYRATLATYPSTLRIQVVPNELVFTSANQKLPFTVQIEGYITSDMVSTSLVWSDGIHTVRSPIVVYVRS</sequence>
<comment type="caution">
    <text evidence="13">The sequence shown here is derived from an EMBL/GenBank/DDBJ whole genome shotgun (WGS) entry which is preliminary data.</text>
</comment>
<dbReference type="Gene3D" id="3.40.50.200">
    <property type="entry name" value="Peptidase S8/S53 domain"/>
    <property type="match status" value="1"/>
</dbReference>
<dbReference type="PROSITE" id="PS00137">
    <property type="entry name" value="SUBTILASE_HIS"/>
    <property type="match status" value="1"/>
</dbReference>
<evidence type="ECO:0000259" key="10">
    <source>
        <dbReference type="Pfam" id="PF00082"/>
    </source>
</evidence>
<evidence type="ECO:0000256" key="6">
    <source>
        <dbReference type="ARBA" id="ARBA00022801"/>
    </source>
</evidence>
<gene>
    <name evidence="13" type="ORF">RJT34_11623</name>
</gene>
<dbReference type="InterPro" id="IPR037045">
    <property type="entry name" value="S8pro/Inhibitor_I9_sf"/>
</dbReference>
<feature type="domain" description="Inhibitor I9" evidence="11">
    <location>
        <begin position="90"/>
        <end position="180"/>
    </location>
</feature>
<dbReference type="PROSITE" id="PS51892">
    <property type="entry name" value="SUBTILASE"/>
    <property type="match status" value="1"/>
</dbReference>
<evidence type="ECO:0000256" key="7">
    <source>
        <dbReference type="ARBA" id="ARBA00022825"/>
    </source>
</evidence>
<evidence type="ECO:0000313" key="13">
    <source>
        <dbReference type="EMBL" id="KAK7300773.1"/>
    </source>
</evidence>
<dbReference type="EMBL" id="JAYKXN010000003">
    <property type="protein sequence ID" value="KAK7300773.1"/>
    <property type="molecule type" value="Genomic_DNA"/>
</dbReference>
<keyword evidence="3" id="KW-0964">Secreted</keyword>
<protein>
    <recommendedName>
        <fullName evidence="15">Cucumisin</fullName>
    </recommendedName>
</protein>
<feature type="active site" description="Charge relay system" evidence="8 9">
    <location>
        <position position="608"/>
    </location>
</feature>
<dbReference type="GO" id="GO:0006508">
    <property type="term" value="P:proteolysis"/>
    <property type="evidence" value="ECO:0007669"/>
    <property type="project" value="UniProtKB-KW"/>
</dbReference>
<dbReference type="InterPro" id="IPR036852">
    <property type="entry name" value="Peptidase_S8/S53_dom_sf"/>
</dbReference>
<dbReference type="CDD" id="cd02120">
    <property type="entry name" value="PA_subtilisin_like"/>
    <property type="match status" value="1"/>
</dbReference>
<dbReference type="GO" id="GO:0005576">
    <property type="term" value="C:extracellular region"/>
    <property type="evidence" value="ECO:0007669"/>
    <property type="project" value="UniProtKB-SubCell"/>
</dbReference>
<dbReference type="PANTHER" id="PTHR10795">
    <property type="entry name" value="PROPROTEIN CONVERTASE SUBTILISIN/KEXIN"/>
    <property type="match status" value="1"/>
</dbReference>
<name>A0AAN9JKV6_CLITE</name>
<dbReference type="SUPFAM" id="SSF52743">
    <property type="entry name" value="Subtilisin-like"/>
    <property type="match status" value="1"/>
</dbReference>
<dbReference type="Proteomes" id="UP001359559">
    <property type="component" value="Unassembled WGS sequence"/>
</dbReference>
<feature type="domain" description="Subtilisin-like protease fibronectin type-III" evidence="12">
    <location>
        <begin position="716"/>
        <end position="815"/>
    </location>
</feature>
<evidence type="ECO:0000256" key="9">
    <source>
        <dbReference type="PROSITE-ProRule" id="PRU01240"/>
    </source>
</evidence>
<dbReference type="CDD" id="cd04852">
    <property type="entry name" value="Peptidases_S8_3"/>
    <property type="match status" value="1"/>
</dbReference>
<keyword evidence="14" id="KW-1185">Reference proteome</keyword>
<evidence type="ECO:0000313" key="14">
    <source>
        <dbReference type="Proteomes" id="UP001359559"/>
    </source>
</evidence>
<dbReference type="InterPro" id="IPR000209">
    <property type="entry name" value="Peptidase_S8/S53_dom"/>
</dbReference>
<keyword evidence="5" id="KW-0732">Signal</keyword>
<evidence type="ECO:0000259" key="12">
    <source>
        <dbReference type="Pfam" id="PF17766"/>
    </source>
</evidence>
<reference evidence="13 14" key="1">
    <citation type="submission" date="2024-01" db="EMBL/GenBank/DDBJ databases">
        <title>The genomes of 5 underutilized Papilionoideae crops provide insights into root nodulation and disease resistance.</title>
        <authorList>
            <person name="Yuan L."/>
        </authorList>
    </citation>
    <scope>NUCLEOTIDE SEQUENCE [LARGE SCALE GENOMIC DNA]</scope>
    <source>
        <strain evidence="13">LY-2023</strain>
        <tissue evidence="13">Leaf</tissue>
    </source>
</reference>
<feature type="active site" description="Charge relay system" evidence="8 9">
    <location>
        <position position="276"/>
    </location>
</feature>
<dbReference type="Pfam" id="PF17766">
    <property type="entry name" value="fn3_6"/>
    <property type="match status" value="1"/>
</dbReference>
<dbReference type="InterPro" id="IPR023828">
    <property type="entry name" value="Peptidase_S8_Ser-AS"/>
</dbReference>